<feature type="transmembrane region" description="Helical" evidence="5">
    <location>
        <begin position="92"/>
        <end position="110"/>
    </location>
</feature>
<dbReference type="Proteomes" id="UP000004836">
    <property type="component" value="Unassembled WGS sequence"/>
</dbReference>
<keyword evidence="1" id="KW-1003">Cell membrane</keyword>
<evidence type="ECO:0008006" key="8">
    <source>
        <dbReference type="Google" id="ProtNLM"/>
    </source>
</evidence>
<accession>J9DZS4</accession>
<dbReference type="STRING" id="1220535.IMCC14465_10050"/>
<evidence type="ECO:0000256" key="1">
    <source>
        <dbReference type="ARBA" id="ARBA00022475"/>
    </source>
</evidence>
<evidence type="ECO:0000256" key="2">
    <source>
        <dbReference type="ARBA" id="ARBA00022692"/>
    </source>
</evidence>
<evidence type="ECO:0000313" key="6">
    <source>
        <dbReference type="EMBL" id="EJW21209.1"/>
    </source>
</evidence>
<keyword evidence="7" id="KW-1185">Reference proteome</keyword>
<evidence type="ECO:0000256" key="3">
    <source>
        <dbReference type="ARBA" id="ARBA00022989"/>
    </source>
</evidence>
<feature type="transmembrane region" description="Helical" evidence="5">
    <location>
        <begin position="61"/>
        <end position="80"/>
    </location>
</feature>
<gene>
    <name evidence="6" type="ORF">IMCC14465_10050</name>
</gene>
<dbReference type="OrthoDB" id="9811590at2"/>
<feature type="transmembrane region" description="Helical" evidence="5">
    <location>
        <begin position="154"/>
        <end position="175"/>
    </location>
</feature>
<dbReference type="PANTHER" id="PTHR35529:SF2">
    <property type="entry name" value="SPORULATION PROTEIN YTAF-RELATED"/>
    <property type="match status" value="1"/>
</dbReference>
<evidence type="ECO:0000313" key="7">
    <source>
        <dbReference type="Proteomes" id="UP000004836"/>
    </source>
</evidence>
<reference evidence="6 7" key="1">
    <citation type="journal article" date="2012" name="J. Bacteriol.">
        <title>Genome Sequence of Strain IMCC14465, Isolated from the East Sea, Belonging to the PS1 Clade of Alphaproteobacteria.</title>
        <authorList>
            <person name="Yang S.J."/>
            <person name="Kang I."/>
            <person name="Cho J.C."/>
        </authorList>
    </citation>
    <scope>NUCLEOTIDE SEQUENCE [LARGE SCALE GENOMIC DNA]</scope>
    <source>
        <strain evidence="6 7">IMCC14465</strain>
    </source>
</reference>
<evidence type="ECO:0000256" key="4">
    <source>
        <dbReference type="ARBA" id="ARBA00023136"/>
    </source>
</evidence>
<evidence type="ECO:0000256" key="5">
    <source>
        <dbReference type="SAM" id="Phobius"/>
    </source>
</evidence>
<feature type="transmembrane region" description="Helical" evidence="5">
    <location>
        <begin position="28"/>
        <end position="49"/>
    </location>
</feature>
<proteinExistence type="predicted"/>
<name>J9DZS4_9PROT</name>
<organism evidence="6 7">
    <name type="scientific">alpha proteobacterium IMCC14465</name>
    <dbReference type="NCBI Taxonomy" id="1220535"/>
    <lineage>
        <taxon>Bacteria</taxon>
        <taxon>Pseudomonadati</taxon>
        <taxon>Pseudomonadota</taxon>
        <taxon>Alphaproteobacteria</taxon>
        <taxon>PS1 clade</taxon>
    </lineage>
</organism>
<comment type="caution">
    <text evidence="6">The sequence shown here is derived from an EMBL/GenBank/DDBJ whole genome shotgun (WGS) entry which is preliminary data.</text>
</comment>
<keyword evidence="3 5" id="KW-1133">Transmembrane helix</keyword>
<keyword evidence="4 5" id="KW-0472">Membrane</keyword>
<protein>
    <recommendedName>
        <fullName evidence="8">Manganese efflux pump MntP</fullName>
    </recommendedName>
</protein>
<dbReference type="AlphaFoldDB" id="J9DZS4"/>
<dbReference type="Pfam" id="PF02659">
    <property type="entry name" value="Mntp"/>
    <property type="match status" value="1"/>
</dbReference>
<keyword evidence="2 5" id="KW-0812">Transmembrane</keyword>
<sequence length="178" mass="19188">MTVNPLILATSITIDSVVLGKQKSFSAFSLMSIASVFHVVALSIGLVLGEKLIHLIGHFDHWVAFTVFGLLGTSCIKAFLVPEQMETSETQSWLKVLLITLVLSFDAAAVGATSKGIIADPFTVIASVAILSPLFVLLGKGLRRFLHNRNEQFLKLFEGCLFWSIGIGIVVSHISGGF</sequence>
<dbReference type="EMBL" id="ALYF01000003">
    <property type="protein sequence ID" value="EJW21209.1"/>
    <property type="molecule type" value="Genomic_DNA"/>
</dbReference>
<dbReference type="PANTHER" id="PTHR35529">
    <property type="entry name" value="MANGANESE EFFLUX PUMP MNTP-RELATED"/>
    <property type="match status" value="1"/>
</dbReference>
<feature type="transmembrane region" description="Helical" evidence="5">
    <location>
        <begin position="122"/>
        <end position="142"/>
    </location>
</feature>
<dbReference type="InterPro" id="IPR003810">
    <property type="entry name" value="Mntp/YtaF"/>
</dbReference>